<evidence type="ECO:0000313" key="2">
    <source>
        <dbReference type="EMBL" id="KAJ8875884.1"/>
    </source>
</evidence>
<gene>
    <name evidence="2" type="ORF">PR048_023791</name>
</gene>
<keyword evidence="3" id="KW-1185">Reference proteome</keyword>
<accession>A0ABQ9GV12</accession>
<feature type="compositionally biased region" description="Basic and acidic residues" evidence="1">
    <location>
        <begin position="236"/>
        <end position="252"/>
    </location>
</feature>
<reference evidence="2 3" key="1">
    <citation type="submission" date="2023-02" db="EMBL/GenBank/DDBJ databases">
        <title>LHISI_Scaffold_Assembly.</title>
        <authorList>
            <person name="Stuart O.P."/>
            <person name="Cleave R."/>
            <person name="Magrath M.J.L."/>
            <person name="Mikheyev A.S."/>
        </authorList>
    </citation>
    <scope>NUCLEOTIDE SEQUENCE [LARGE SCALE GENOMIC DNA]</scope>
    <source>
        <strain evidence="2">Daus_M_001</strain>
        <tissue evidence="2">Leg muscle</tissue>
    </source>
</reference>
<comment type="caution">
    <text evidence="2">The sequence shown here is derived from an EMBL/GenBank/DDBJ whole genome shotgun (WGS) entry which is preliminary data.</text>
</comment>
<sequence length="546" mass="61166">MFCIRPRNIIDCTPAYGVRFTGFESWVCIRKHKGTGAPVTERLACSPSTKANRVQSPAGSLPHFHKWESCRTMPLVGGFSRGPPVSPAPSFRHCSITNIASPSLALKISILKAPPNLLTHVRKHPLMHHYVFALISTRLLPLGLTKGNNEVLLCESNEQRSSGQPRQPEAVLSSRKKKTYPHATKHMTDPGRIMKQTHLGIREPTKFPEGKSNNSGVPTQHGVEMGLRQACSNGTRTRDIRELHGKGSERSSAKPRSTKSRPEERSKVAHTLALGCGVFEKLASVMQMRIVKCPTAHTKNLLDWTKRITADYELILRCGNCILSVARYRGYTCTNTGHTKKAMSFKQVAAKAYHRDAARCDVTPNQPIVIHIARYESTSDKPDLQRKRLVLLYLNLRVRWNREGRTGPNCVSGRTPYAYKGRKSYKETCIAAGRDWAAIVGNWGHDCLPNFIASYRVVSRYCGGHLPAILRVIAYFCFIASPYRVASLYCEDGLSNKNSIEFGRSCDVEEQRKAMEVISRSKICDCEYRGSEGCDWHASLLDWARE</sequence>
<evidence type="ECO:0000313" key="3">
    <source>
        <dbReference type="Proteomes" id="UP001159363"/>
    </source>
</evidence>
<name>A0ABQ9GV12_9NEOP</name>
<organism evidence="2 3">
    <name type="scientific">Dryococelus australis</name>
    <dbReference type="NCBI Taxonomy" id="614101"/>
    <lineage>
        <taxon>Eukaryota</taxon>
        <taxon>Metazoa</taxon>
        <taxon>Ecdysozoa</taxon>
        <taxon>Arthropoda</taxon>
        <taxon>Hexapoda</taxon>
        <taxon>Insecta</taxon>
        <taxon>Pterygota</taxon>
        <taxon>Neoptera</taxon>
        <taxon>Polyneoptera</taxon>
        <taxon>Phasmatodea</taxon>
        <taxon>Verophasmatodea</taxon>
        <taxon>Anareolatae</taxon>
        <taxon>Phasmatidae</taxon>
        <taxon>Eurycanthinae</taxon>
        <taxon>Dryococelus</taxon>
    </lineage>
</organism>
<feature type="compositionally biased region" description="Basic residues" evidence="1">
    <location>
        <begin position="174"/>
        <end position="185"/>
    </location>
</feature>
<protein>
    <submittedName>
        <fullName evidence="2">Uncharacterized protein</fullName>
    </submittedName>
</protein>
<proteinExistence type="predicted"/>
<evidence type="ECO:0000256" key="1">
    <source>
        <dbReference type="SAM" id="MobiDB-lite"/>
    </source>
</evidence>
<feature type="region of interest" description="Disordered" evidence="1">
    <location>
        <begin position="156"/>
        <end position="188"/>
    </location>
</feature>
<dbReference type="Proteomes" id="UP001159363">
    <property type="component" value="Chromosome 8"/>
</dbReference>
<dbReference type="EMBL" id="JARBHB010000009">
    <property type="protein sequence ID" value="KAJ8875884.1"/>
    <property type="molecule type" value="Genomic_DNA"/>
</dbReference>
<feature type="region of interest" description="Disordered" evidence="1">
    <location>
        <begin position="203"/>
        <end position="267"/>
    </location>
</feature>